<sequence length="42" mass="4731">METADMDVGYESTDAEDEPTEEHNINNEDDNAQLGPRVRKPP</sequence>
<proteinExistence type="predicted"/>
<dbReference type="Proteomes" id="UP000265520">
    <property type="component" value="Unassembled WGS sequence"/>
</dbReference>
<dbReference type="AlphaFoldDB" id="A0A392S569"/>
<accession>A0A392S569</accession>
<evidence type="ECO:0000313" key="2">
    <source>
        <dbReference type="EMBL" id="MCI43547.1"/>
    </source>
</evidence>
<evidence type="ECO:0000313" key="3">
    <source>
        <dbReference type="Proteomes" id="UP000265520"/>
    </source>
</evidence>
<comment type="caution">
    <text evidence="2">The sequence shown here is derived from an EMBL/GenBank/DDBJ whole genome shotgun (WGS) entry which is preliminary data.</text>
</comment>
<organism evidence="2 3">
    <name type="scientific">Trifolium medium</name>
    <dbReference type="NCBI Taxonomy" id="97028"/>
    <lineage>
        <taxon>Eukaryota</taxon>
        <taxon>Viridiplantae</taxon>
        <taxon>Streptophyta</taxon>
        <taxon>Embryophyta</taxon>
        <taxon>Tracheophyta</taxon>
        <taxon>Spermatophyta</taxon>
        <taxon>Magnoliopsida</taxon>
        <taxon>eudicotyledons</taxon>
        <taxon>Gunneridae</taxon>
        <taxon>Pentapetalae</taxon>
        <taxon>rosids</taxon>
        <taxon>fabids</taxon>
        <taxon>Fabales</taxon>
        <taxon>Fabaceae</taxon>
        <taxon>Papilionoideae</taxon>
        <taxon>50 kb inversion clade</taxon>
        <taxon>NPAAA clade</taxon>
        <taxon>Hologalegina</taxon>
        <taxon>IRL clade</taxon>
        <taxon>Trifolieae</taxon>
        <taxon>Trifolium</taxon>
    </lineage>
</organism>
<keyword evidence="3" id="KW-1185">Reference proteome</keyword>
<dbReference type="EMBL" id="LXQA010318835">
    <property type="protein sequence ID" value="MCI43547.1"/>
    <property type="molecule type" value="Genomic_DNA"/>
</dbReference>
<feature type="non-terminal residue" evidence="2">
    <location>
        <position position="42"/>
    </location>
</feature>
<reference evidence="2 3" key="1">
    <citation type="journal article" date="2018" name="Front. Plant Sci.">
        <title>Red Clover (Trifolium pratense) and Zigzag Clover (T. medium) - A Picture of Genomic Similarities and Differences.</title>
        <authorList>
            <person name="Dluhosova J."/>
            <person name="Istvanek J."/>
            <person name="Nedelnik J."/>
            <person name="Repkova J."/>
        </authorList>
    </citation>
    <scope>NUCLEOTIDE SEQUENCE [LARGE SCALE GENOMIC DNA]</scope>
    <source>
        <strain evidence="3">cv. 10/8</strain>
        <tissue evidence="2">Leaf</tissue>
    </source>
</reference>
<evidence type="ECO:0000256" key="1">
    <source>
        <dbReference type="SAM" id="MobiDB-lite"/>
    </source>
</evidence>
<feature type="region of interest" description="Disordered" evidence="1">
    <location>
        <begin position="1"/>
        <end position="42"/>
    </location>
</feature>
<name>A0A392S569_9FABA</name>
<protein>
    <submittedName>
        <fullName evidence="2">Uncharacterized protein</fullName>
    </submittedName>
</protein>